<gene>
    <name evidence="1" type="ORF">HaLaN_05493</name>
</gene>
<keyword evidence="2" id="KW-1185">Reference proteome</keyword>
<organism evidence="1 2">
    <name type="scientific">Haematococcus lacustris</name>
    <name type="common">Green alga</name>
    <name type="synonym">Haematococcus pluvialis</name>
    <dbReference type="NCBI Taxonomy" id="44745"/>
    <lineage>
        <taxon>Eukaryota</taxon>
        <taxon>Viridiplantae</taxon>
        <taxon>Chlorophyta</taxon>
        <taxon>core chlorophytes</taxon>
        <taxon>Chlorophyceae</taxon>
        <taxon>CS clade</taxon>
        <taxon>Chlamydomonadales</taxon>
        <taxon>Haematococcaceae</taxon>
        <taxon>Haematococcus</taxon>
    </lineage>
</organism>
<sequence length="226" mass="23752">MPRGCDAATKERKGVSASWAAYYSRVHRTHGASEESKMTSASRLLAGAVCLLVVHYTVAGRLLLQAPPALQFVVLGDSISDVGRRFAVSPNNSVPNPQWYSNGRYSDGPTWAEYLPTLPSSAPIQITSLSFGGGPACGANRDITSQQGGGDSAAIISSNGQTGNASVAQQFNFYPGSDGAFDQYIAPWLDIMIDQLLASTNGSTPPSSPNYLDPVWPAAAARAIAK</sequence>
<dbReference type="AlphaFoldDB" id="A0A699YUU1"/>
<evidence type="ECO:0000313" key="2">
    <source>
        <dbReference type="Proteomes" id="UP000485058"/>
    </source>
</evidence>
<evidence type="ECO:0000313" key="1">
    <source>
        <dbReference type="EMBL" id="GFH10219.1"/>
    </source>
</evidence>
<reference evidence="1 2" key="1">
    <citation type="submission" date="2020-02" db="EMBL/GenBank/DDBJ databases">
        <title>Draft genome sequence of Haematococcus lacustris strain NIES-144.</title>
        <authorList>
            <person name="Morimoto D."/>
            <person name="Nakagawa S."/>
            <person name="Yoshida T."/>
            <person name="Sawayama S."/>
        </authorList>
    </citation>
    <scope>NUCLEOTIDE SEQUENCE [LARGE SCALE GENOMIC DNA]</scope>
    <source>
        <strain evidence="1 2">NIES-144</strain>
    </source>
</reference>
<accession>A0A699YUU1</accession>
<name>A0A699YUU1_HAELA</name>
<comment type="caution">
    <text evidence="1">The sequence shown here is derived from an EMBL/GenBank/DDBJ whole genome shotgun (WGS) entry which is preliminary data.</text>
</comment>
<evidence type="ECO:0008006" key="3">
    <source>
        <dbReference type="Google" id="ProtNLM"/>
    </source>
</evidence>
<dbReference type="InterPro" id="IPR036514">
    <property type="entry name" value="SGNH_hydro_sf"/>
</dbReference>
<feature type="non-terminal residue" evidence="1">
    <location>
        <position position="1"/>
    </location>
</feature>
<dbReference type="Gene3D" id="3.40.50.1110">
    <property type="entry name" value="SGNH hydrolase"/>
    <property type="match status" value="1"/>
</dbReference>
<feature type="non-terminal residue" evidence="1">
    <location>
        <position position="226"/>
    </location>
</feature>
<protein>
    <recommendedName>
        <fullName evidence="3">Carbohydrate esterase family 16 protein</fullName>
    </recommendedName>
</protein>
<proteinExistence type="predicted"/>
<dbReference type="Proteomes" id="UP000485058">
    <property type="component" value="Unassembled WGS sequence"/>
</dbReference>
<dbReference type="EMBL" id="BLLF01000296">
    <property type="protein sequence ID" value="GFH10219.1"/>
    <property type="molecule type" value="Genomic_DNA"/>
</dbReference>